<dbReference type="PANTHER" id="PTHR15032">
    <property type="entry name" value="N-ACYL-PHOSPHATIDYLETHANOLAMINE-HYDROLYZING PHOSPHOLIPASE D"/>
    <property type="match status" value="1"/>
</dbReference>
<proteinExistence type="predicted"/>
<reference evidence="2 3" key="1">
    <citation type="submission" date="2023-04" db="EMBL/GenBank/DDBJ databases">
        <title>Ottowia paracancer sp. nov., isolated from human stomach.</title>
        <authorList>
            <person name="Song Y."/>
        </authorList>
    </citation>
    <scope>NUCLEOTIDE SEQUENCE [LARGE SCALE GENOMIC DNA]</scope>
    <source>
        <strain evidence="2 3">10c7w1</strain>
    </source>
</reference>
<evidence type="ECO:0000313" key="2">
    <source>
        <dbReference type="EMBL" id="MDG9699883.1"/>
    </source>
</evidence>
<evidence type="ECO:0000313" key="3">
    <source>
        <dbReference type="Proteomes" id="UP001237156"/>
    </source>
</evidence>
<gene>
    <name evidence="2" type="ORF">QB898_09205</name>
</gene>
<dbReference type="Proteomes" id="UP001237156">
    <property type="component" value="Unassembled WGS sequence"/>
</dbReference>
<dbReference type="EMBL" id="JARVII010000018">
    <property type="protein sequence ID" value="MDG9699883.1"/>
    <property type="molecule type" value="Genomic_DNA"/>
</dbReference>
<organism evidence="2 3">
    <name type="scientific">Ottowia cancrivicina</name>
    <dbReference type="NCBI Taxonomy" id="3040346"/>
    <lineage>
        <taxon>Bacteria</taxon>
        <taxon>Pseudomonadati</taxon>
        <taxon>Pseudomonadota</taxon>
        <taxon>Betaproteobacteria</taxon>
        <taxon>Burkholderiales</taxon>
        <taxon>Comamonadaceae</taxon>
        <taxon>Ottowia</taxon>
    </lineage>
</organism>
<sequence length="105" mass="12044">MTHAPAVAELPAIGAVLISHGHCDHLDYCAIQEIDSGAKRFFVPLGVKAHLQRWGVRRNTTLWGGYAIKSPGMPLYTALFQRRQRLWEAFFRHHFKICSIRFCHD</sequence>
<dbReference type="Gene3D" id="3.60.15.10">
    <property type="entry name" value="Ribonuclease Z/Hydroxyacylglutathione hydrolase-like"/>
    <property type="match status" value="1"/>
</dbReference>
<dbReference type="RefSeq" id="WP_279524705.1">
    <property type="nucleotide sequence ID" value="NZ_JARVII010000018.1"/>
</dbReference>
<dbReference type="InterPro" id="IPR001279">
    <property type="entry name" value="Metallo-B-lactamas"/>
</dbReference>
<dbReference type="Pfam" id="PF12706">
    <property type="entry name" value="Lactamase_B_2"/>
    <property type="match status" value="1"/>
</dbReference>
<comment type="caution">
    <text evidence="2">The sequence shown here is derived from an EMBL/GenBank/DDBJ whole genome shotgun (WGS) entry which is preliminary data.</text>
</comment>
<feature type="domain" description="Metallo-beta-lactamase" evidence="1">
    <location>
        <begin position="6"/>
        <end position="58"/>
    </location>
</feature>
<dbReference type="PANTHER" id="PTHR15032:SF4">
    <property type="entry name" value="N-ACYL-PHOSPHATIDYLETHANOLAMINE-HYDROLYZING PHOSPHOLIPASE D"/>
    <property type="match status" value="1"/>
</dbReference>
<dbReference type="GO" id="GO:0005737">
    <property type="term" value="C:cytoplasm"/>
    <property type="evidence" value="ECO:0007669"/>
    <property type="project" value="TreeGrafter"/>
</dbReference>
<protein>
    <submittedName>
        <fullName evidence="2">MBL fold metallo-hydrolase</fullName>
    </submittedName>
</protein>
<evidence type="ECO:0000259" key="1">
    <source>
        <dbReference type="Pfam" id="PF12706"/>
    </source>
</evidence>
<accession>A0AAW6RHQ1</accession>
<dbReference type="InterPro" id="IPR036866">
    <property type="entry name" value="RibonucZ/Hydroxyglut_hydro"/>
</dbReference>
<dbReference type="SUPFAM" id="SSF56281">
    <property type="entry name" value="Metallo-hydrolase/oxidoreductase"/>
    <property type="match status" value="1"/>
</dbReference>
<keyword evidence="3" id="KW-1185">Reference proteome</keyword>
<dbReference type="AlphaFoldDB" id="A0AAW6RHQ1"/>
<name>A0AAW6RHQ1_9BURK</name>